<gene>
    <name evidence="1" type="ORF">BJX63DRAFT_438317</name>
</gene>
<organism evidence="1 2">
    <name type="scientific">Aspergillus granulosus</name>
    <dbReference type="NCBI Taxonomy" id="176169"/>
    <lineage>
        <taxon>Eukaryota</taxon>
        <taxon>Fungi</taxon>
        <taxon>Dikarya</taxon>
        <taxon>Ascomycota</taxon>
        <taxon>Pezizomycotina</taxon>
        <taxon>Eurotiomycetes</taxon>
        <taxon>Eurotiomycetidae</taxon>
        <taxon>Eurotiales</taxon>
        <taxon>Aspergillaceae</taxon>
        <taxon>Aspergillus</taxon>
        <taxon>Aspergillus subgen. Nidulantes</taxon>
    </lineage>
</organism>
<dbReference type="EMBL" id="JBFXLT010000221">
    <property type="protein sequence ID" value="KAL2801963.1"/>
    <property type="molecule type" value="Genomic_DNA"/>
</dbReference>
<keyword evidence="2" id="KW-1185">Reference proteome</keyword>
<reference evidence="1 2" key="1">
    <citation type="submission" date="2024-07" db="EMBL/GenBank/DDBJ databases">
        <title>Section-level genome sequencing and comparative genomics of Aspergillus sections Usti and Cavernicolus.</title>
        <authorList>
            <consortium name="Lawrence Berkeley National Laboratory"/>
            <person name="Nybo J.L."/>
            <person name="Vesth T.C."/>
            <person name="Theobald S."/>
            <person name="Frisvad J.C."/>
            <person name="Larsen T.O."/>
            <person name="Kjaerboelling I."/>
            <person name="Rothschild-Mancinelli K."/>
            <person name="Lyhne E.K."/>
            <person name="Kogle M.E."/>
            <person name="Barry K."/>
            <person name="Clum A."/>
            <person name="Na H."/>
            <person name="Ledsgaard L."/>
            <person name="Lin J."/>
            <person name="Lipzen A."/>
            <person name="Kuo A."/>
            <person name="Riley R."/>
            <person name="Mondo S."/>
            <person name="Labutti K."/>
            <person name="Haridas S."/>
            <person name="Pangalinan J."/>
            <person name="Salamov A.A."/>
            <person name="Simmons B.A."/>
            <person name="Magnuson J.K."/>
            <person name="Chen J."/>
            <person name="Drula E."/>
            <person name="Henrissat B."/>
            <person name="Wiebenga A."/>
            <person name="Lubbers R.J."/>
            <person name="Gomes A.C."/>
            <person name="Makela M.R."/>
            <person name="Stajich J."/>
            <person name="Grigoriev I.V."/>
            <person name="Mortensen U.H."/>
            <person name="De Vries R.P."/>
            <person name="Baker S.E."/>
            <person name="Andersen M.R."/>
        </authorList>
    </citation>
    <scope>NUCLEOTIDE SEQUENCE [LARGE SCALE GENOMIC DNA]</scope>
    <source>
        <strain evidence="1 2">CBS 588.65</strain>
    </source>
</reference>
<name>A0ABR4GSB1_9EURO</name>
<accession>A0ABR4GSB1</accession>
<comment type="caution">
    <text evidence="1">The sequence shown here is derived from an EMBL/GenBank/DDBJ whole genome shotgun (WGS) entry which is preliminary data.</text>
</comment>
<evidence type="ECO:0000313" key="1">
    <source>
        <dbReference type="EMBL" id="KAL2801963.1"/>
    </source>
</evidence>
<protein>
    <submittedName>
        <fullName evidence="1">Uncharacterized protein</fullName>
    </submittedName>
</protein>
<evidence type="ECO:0000313" key="2">
    <source>
        <dbReference type="Proteomes" id="UP001610334"/>
    </source>
</evidence>
<proteinExistence type="predicted"/>
<sequence length="236" mass="26400">MSVPTFSDLLTFDGIEEMDQKGYWIYNSTVVSDELTQAVEDSVGREELYRHTLRDRHTQPESAPTKYFDSAKRPQRVKALWRDFFKNGINLPILLLSRFNTSNENDLRLQGPIIVPLSGCGSPLGSPGSLLKSHPCPDGISIWRPIGRDLGPENGLFKVYPGSQGMTPEEAREGIVPEAIRVRVDQVLVTQLVVEPVESGGGVVMWMGFSTEMIGLHADKNNLEFIADAYYFDRLI</sequence>
<dbReference type="Proteomes" id="UP001610334">
    <property type="component" value="Unassembled WGS sequence"/>
</dbReference>